<gene>
    <name evidence="6" type="ORF">R1flu_001136</name>
</gene>
<dbReference type="InterPro" id="IPR013005">
    <property type="entry name" value="Ribosomal_uL4-like"/>
</dbReference>
<dbReference type="Proteomes" id="UP001605036">
    <property type="component" value="Unassembled WGS sequence"/>
</dbReference>
<protein>
    <recommendedName>
        <fullName evidence="4">Large ribosomal subunit protein uL4m</fullName>
    </recommendedName>
</protein>
<feature type="compositionally biased region" description="Polar residues" evidence="5">
    <location>
        <begin position="93"/>
        <end position="103"/>
    </location>
</feature>
<dbReference type="Gene3D" id="3.40.1370.10">
    <property type="match status" value="1"/>
</dbReference>
<dbReference type="AlphaFoldDB" id="A0ABD1Y2F5"/>
<evidence type="ECO:0000313" key="6">
    <source>
        <dbReference type="EMBL" id="KAL2620931.1"/>
    </source>
</evidence>
<dbReference type="GO" id="GO:0005840">
    <property type="term" value="C:ribosome"/>
    <property type="evidence" value="ECO:0007669"/>
    <property type="project" value="UniProtKB-KW"/>
</dbReference>
<dbReference type="PANTHER" id="PTHR10746:SF6">
    <property type="entry name" value="LARGE RIBOSOMAL SUBUNIT PROTEIN UL4M"/>
    <property type="match status" value="1"/>
</dbReference>
<comment type="similarity">
    <text evidence="1">Belongs to the universal ribosomal protein uL4 family.</text>
</comment>
<accession>A0ABD1Y2F5</accession>
<evidence type="ECO:0000256" key="3">
    <source>
        <dbReference type="ARBA" id="ARBA00023274"/>
    </source>
</evidence>
<feature type="region of interest" description="Disordered" evidence="5">
    <location>
        <begin position="93"/>
        <end position="140"/>
    </location>
</feature>
<evidence type="ECO:0000256" key="2">
    <source>
        <dbReference type="ARBA" id="ARBA00022980"/>
    </source>
</evidence>
<name>A0ABD1Y2F5_9MARC</name>
<proteinExistence type="inferred from homology"/>
<sequence length="258" mass="28252">MAVFWSSSSSCRSKLSSLVGCFNWSAPKNGCSLRGFASAAQGSLTDKEVAVTNFARDDKGTATLAGDIFDVPIRRDIVHRVVVWQLAKRRQGTHSTKTVSEVSGTGKKPGPQKGSGRARHGTLRGPQFRGGATMHGPKPRDYEIGLQKKVRRMGLKVALSARVAEGKLRVFESVVPTSPRTKDMANFLSEMDARKVLFVDDCEKMNDSLVRATSNLHFANVLPVKGLNVYSILQHDTLVMTLGAIRFLERSLHTPISR</sequence>
<reference evidence="6 7" key="1">
    <citation type="submission" date="2024-09" db="EMBL/GenBank/DDBJ databases">
        <title>Chromosome-scale assembly of Riccia fluitans.</title>
        <authorList>
            <person name="Paukszto L."/>
            <person name="Sawicki J."/>
            <person name="Karawczyk K."/>
            <person name="Piernik-Szablinska J."/>
            <person name="Szczecinska M."/>
            <person name="Mazdziarz M."/>
        </authorList>
    </citation>
    <scope>NUCLEOTIDE SEQUENCE [LARGE SCALE GENOMIC DNA]</scope>
    <source>
        <strain evidence="6">Rf_01</strain>
        <tissue evidence="6">Aerial parts of the thallus</tissue>
    </source>
</reference>
<keyword evidence="3" id="KW-0687">Ribonucleoprotein</keyword>
<dbReference type="PANTHER" id="PTHR10746">
    <property type="entry name" value="50S RIBOSOMAL PROTEIN L4"/>
    <property type="match status" value="1"/>
</dbReference>
<dbReference type="HAMAP" id="MF_01328_B">
    <property type="entry name" value="Ribosomal_uL4_B"/>
    <property type="match status" value="1"/>
</dbReference>
<comment type="caution">
    <text evidence="6">The sequence shown here is derived from an EMBL/GenBank/DDBJ whole genome shotgun (WGS) entry which is preliminary data.</text>
</comment>
<dbReference type="NCBIfam" id="TIGR03953">
    <property type="entry name" value="rplD_bact"/>
    <property type="match status" value="1"/>
</dbReference>
<dbReference type="EMBL" id="JBHFFA010000006">
    <property type="protein sequence ID" value="KAL2620931.1"/>
    <property type="molecule type" value="Genomic_DNA"/>
</dbReference>
<dbReference type="InterPro" id="IPR002136">
    <property type="entry name" value="Ribosomal_uL4"/>
</dbReference>
<keyword evidence="7" id="KW-1185">Reference proteome</keyword>
<organism evidence="6 7">
    <name type="scientific">Riccia fluitans</name>
    <dbReference type="NCBI Taxonomy" id="41844"/>
    <lineage>
        <taxon>Eukaryota</taxon>
        <taxon>Viridiplantae</taxon>
        <taxon>Streptophyta</taxon>
        <taxon>Embryophyta</taxon>
        <taxon>Marchantiophyta</taxon>
        <taxon>Marchantiopsida</taxon>
        <taxon>Marchantiidae</taxon>
        <taxon>Marchantiales</taxon>
        <taxon>Ricciaceae</taxon>
        <taxon>Riccia</taxon>
    </lineage>
</organism>
<evidence type="ECO:0000256" key="4">
    <source>
        <dbReference type="ARBA" id="ARBA00040565"/>
    </source>
</evidence>
<evidence type="ECO:0000313" key="7">
    <source>
        <dbReference type="Proteomes" id="UP001605036"/>
    </source>
</evidence>
<dbReference type="Pfam" id="PF00573">
    <property type="entry name" value="Ribosomal_L4"/>
    <property type="match status" value="1"/>
</dbReference>
<keyword evidence="2" id="KW-0689">Ribosomal protein</keyword>
<evidence type="ECO:0000256" key="1">
    <source>
        <dbReference type="ARBA" id="ARBA00010528"/>
    </source>
</evidence>
<dbReference type="GO" id="GO:1990904">
    <property type="term" value="C:ribonucleoprotein complex"/>
    <property type="evidence" value="ECO:0007669"/>
    <property type="project" value="UniProtKB-KW"/>
</dbReference>
<evidence type="ECO:0000256" key="5">
    <source>
        <dbReference type="SAM" id="MobiDB-lite"/>
    </source>
</evidence>
<dbReference type="SUPFAM" id="SSF52166">
    <property type="entry name" value="Ribosomal protein L4"/>
    <property type="match status" value="1"/>
</dbReference>
<dbReference type="InterPro" id="IPR023574">
    <property type="entry name" value="Ribosomal_uL4_dom_sf"/>
</dbReference>